<proteinExistence type="predicted"/>
<evidence type="ECO:0000313" key="2">
    <source>
        <dbReference type="EMBL" id="GAA5011641.1"/>
    </source>
</evidence>
<dbReference type="Proteomes" id="UP001501759">
    <property type="component" value="Unassembled WGS sequence"/>
</dbReference>
<feature type="region of interest" description="Disordered" evidence="1">
    <location>
        <begin position="13"/>
        <end position="40"/>
    </location>
</feature>
<evidence type="ECO:0000313" key="3">
    <source>
        <dbReference type="Proteomes" id="UP001501759"/>
    </source>
</evidence>
<accession>A0ABP9IVR2</accession>
<gene>
    <name evidence="2" type="ORF">GCM10023335_32980</name>
</gene>
<sequence>MLVVTASSAADIAATDTSFRPVPRGASREASGEGEGRKGLPFVAGSGGAWGAAEQRSIRFVVEAAGGADPEERRGGRPCASAPARGFLWGGCARTIGKRKVRGIQGKPSM</sequence>
<protein>
    <submittedName>
        <fullName evidence="2">Uncharacterized protein</fullName>
    </submittedName>
</protein>
<feature type="compositionally biased region" description="Low complexity" evidence="1">
    <location>
        <begin position="13"/>
        <end position="25"/>
    </location>
</feature>
<comment type="caution">
    <text evidence="2">The sequence shown here is derived from an EMBL/GenBank/DDBJ whole genome shotgun (WGS) entry which is preliminary data.</text>
</comment>
<feature type="compositionally biased region" description="Basic and acidic residues" evidence="1">
    <location>
        <begin position="26"/>
        <end position="38"/>
    </location>
</feature>
<dbReference type="EMBL" id="BAABKB010000009">
    <property type="protein sequence ID" value="GAA5011641.1"/>
    <property type="molecule type" value="Genomic_DNA"/>
</dbReference>
<reference evidence="3" key="1">
    <citation type="journal article" date="2019" name="Int. J. Syst. Evol. Microbiol.">
        <title>The Global Catalogue of Microorganisms (GCM) 10K type strain sequencing project: providing services to taxonomists for standard genome sequencing and annotation.</title>
        <authorList>
            <consortium name="The Broad Institute Genomics Platform"/>
            <consortium name="The Broad Institute Genome Sequencing Center for Infectious Disease"/>
            <person name="Wu L."/>
            <person name="Ma J."/>
        </authorList>
    </citation>
    <scope>NUCLEOTIDE SEQUENCE [LARGE SCALE GENOMIC DNA]</scope>
    <source>
        <strain evidence="3">JCM 18409</strain>
    </source>
</reference>
<evidence type="ECO:0000256" key="1">
    <source>
        <dbReference type="SAM" id="MobiDB-lite"/>
    </source>
</evidence>
<organism evidence="2 3">
    <name type="scientific">Streptomyces siamensis</name>
    <dbReference type="NCBI Taxonomy" id="1274986"/>
    <lineage>
        <taxon>Bacteria</taxon>
        <taxon>Bacillati</taxon>
        <taxon>Actinomycetota</taxon>
        <taxon>Actinomycetes</taxon>
        <taxon>Kitasatosporales</taxon>
        <taxon>Streptomycetaceae</taxon>
        <taxon>Streptomyces</taxon>
    </lineage>
</organism>
<name>A0ABP9IVR2_9ACTN</name>
<keyword evidence="3" id="KW-1185">Reference proteome</keyword>